<name>A0ABU4W293_9HYPH</name>
<feature type="chain" id="PRO_5046275334" evidence="1">
    <location>
        <begin position="31"/>
        <end position="172"/>
    </location>
</feature>
<feature type="signal peptide" evidence="1">
    <location>
        <begin position="1"/>
        <end position="30"/>
    </location>
</feature>
<dbReference type="RefSeq" id="WP_320188460.1">
    <property type="nucleotide sequence ID" value="NZ_CP192768.1"/>
</dbReference>
<dbReference type="Proteomes" id="UP001277561">
    <property type="component" value="Unassembled WGS sequence"/>
</dbReference>
<keyword evidence="1" id="KW-0732">Signal</keyword>
<organism evidence="2 3">
    <name type="scientific">Agrobacterium rosae</name>
    <dbReference type="NCBI Taxonomy" id="1972867"/>
    <lineage>
        <taxon>Bacteria</taxon>
        <taxon>Pseudomonadati</taxon>
        <taxon>Pseudomonadota</taxon>
        <taxon>Alphaproteobacteria</taxon>
        <taxon>Hyphomicrobiales</taxon>
        <taxon>Rhizobiaceae</taxon>
        <taxon>Rhizobium/Agrobacterium group</taxon>
        <taxon>Agrobacterium</taxon>
    </lineage>
</organism>
<protein>
    <submittedName>
        <fullName evidence="2">Uncharacterized protein</fullName>
    </submittedName>
</protein>
<reference evidence="2" key="1">
    <citation type="journal article" date="2023" name="Phytobiomes J">
        <title>Deciphering the key players within the bacterial microbiota associated with aerial crown gall tumors on rhododendron: Insights into the gallobiome.</title>
        <authorList>
            <person name="Kuzmanovic N."/>
            <person name="Nesme J."/>
            <person name="Wolf J."/>
            <person name="Neumann-Schaal M."/>
            <person name="Petersen J."/>
            <person name="Fernandez-Gnecco G."/>
            <person name="Sproeer C."/>
            <person name="Bunk B."/>
            <person name="Overmann J."/>
            <person name="Sorensen S.J."/>
            <person name="Idczak E."/>
            <person name="Smalla K."/>
        </authorList>
    </citation>
    <scope>NUCLEOTIDE SEQUENCE [LARGE SCALE GENOMIC DNA]</scope>
    <source>
        <strain evidence="2">Rho-14.1</strain>
    </source>
</reference>
<proteinExistence type="predicted"/>
<evidence type="ECO:0000313" key="3">
    <source>
        <dbReference type="Proteomes" id="UP001277561"/>
    </source>
</evidence>
<sequence>MHVKHLKNLSVPFSLIVPALLFLSAERAAASEWGCEVLLCAASSAPSWRGVAACQPPMQRLMSAMKKPHFSWPTCPEGGSGAPGYERYAECPHGYAIGYSEDRNGFSREPDRCVKTINVCQGNQLRSQSYDRQQSCTQTTTVARPPRSQPYYFDIQNDTTGKDERHWFELND</sequence>
<evidence type="ECO:0000313" key="2">
    <source>
        <dbReference type="EMBL" id="MDX8331866.1"/>
    </source>
</evidence>
<evidence type="ECO:0000256" key="1">
    <source>
        <dbReference type="SAM" id="SignalP"/>
    </source>
</evidence>
<keyword evidence="3" id="KW-1185">Reference proteome</keyword>
<gene>
    <name evidence="2" type="ORF">RMS29_21865</name>
</gene>
<accession>A0ABU4W293</accession>
<comment type="caution">
    <text evidence="2">The sequence shown here is derived from an EMBL/GenBank/DDBJ whole genome shotgun (WGS) entry which is preliminary data.</text>
</comment>
<dbReference type="EMBL" id="JAVRAD010000012">
    <property type="protein sequence ID" value="MDX8331866.1"/>
    <property type="molecule type" value="Genomic_DNA"/>
</dbReference>